<dbReference type="AlphaFoldDB" id="A0A495A8W1"/>
<name>A0A495A8W1_9MICC</name>
<protein>
    <submittedName>
        <fullName evidence="2">Uncharacterized protein</fullName>
    </submittedName>
</protein>
<evidence type="ECO:0000313" key="3">
    <source>
        <dbReference type="Proteomes" id="UP000249516"/>
    </source>
</evidence>
<dbReference type="EMBL" id="PNJG02000001">
    <property type="protein sequence ID" value="RKQ36203.1"/>
    <property type="molecule type" value="Genomic_DNA"/>
</dbReference>
<keyword evidence="3" id="KW-1185">Reference proteome</keyword>
<sequence>MEDVKVKFSTRWNDEGQVYEQGKSYEVPAAVASSLIRDGLAVEAPRQAQKSTPTPASKSDPANKEGGK</sequence>
<comment type="caution">
    <text evidence="2">The sequence shown here is derived from an EMBL/GenBank/DDBJ whole genome shotgun (WGS) entry which is preliminary data.</text>
</comment>
<dbReference type="Proteomes" id="UP000249516">
    <property type="component" value="Unassembled WGS sequence"/>
</dbReference>
<reference evidence="2 3" key="1">
    <citation type="submission" date="2018-10" db="EMBL/GenBank/DDBJ databases">
        <title>Kocuria tytouropygialis sp. nov., isolated from the uropygial gland of an American barn owl (Tyto furcata).</title>
        <authorList>
            <person name="Braun M.S."/>
            <person name="Wang E."/>
            <person name="Zimmermann S."/>
            <person name="Wagner H."/>
            <person name="Wink M."/>
        </authorList>
    </citation>
    <scope>NUCLEOTIDE SEQUENCE [LARGE SCALE GENOMIC DNA]</scope>
    <source>
        <strain evidence="2 3">442</strain>
    </source>
</reference>
<gene>
    <name evidence="2" type="ORF">C1C97_000510</name>
</gene>
<accession>A0A495A8W1</accession>
<feature type="region of interest" description="Disordered" evidence="1">
    <location>
        <begin position="41"/>
        <end position="68"/>
    </location>
</feature>
<feature type="compositionally biased region" description="Polar residues" evidence="1">
    <location>
        <begin position="48"/>
        <end position="57"/>
    </location>
</feature>
<evidence type="ECO:0000256" key="1">
    <source>
        <dbReference type="SAM" id="MobiDB-lite"/>
    </source>
</evidence>
<organism evidence="2 3">
    <name type="scientific">Kocuria tytonis</name>
    <dbReference type="NCBI Taxonomy" id="2054280"/>
    <lineage>
        <taxon>Bacteria</taxon>
        <taxon>Bacillati</taxon>
        <taxon>Actinomycetota</taxon>
        <taxon>Actinomycetes</taxon>
        <taxon>Micrococcales</taxon>
        <taxon>Micrococcaceae</taxon>
        <taxon>Kocuria</taxon>
    </lineage>
</organism>
<proteinExistence type="predicted"/>
<dbReference type="RefSeq" id="WP_121029554.1">
    <property type="nucleotide sequence ID" value="NZ_PNJG02000001.1"/>
</dbReference>
<evidence type="ECO:0000313" key="2">
    <source>
        <dbReference type="EMBL" id="RKQ36203.1"/>
    </source>
</evidence>